<dbReference type="Gene3D" id="3.90.550.50">
    <property type="match status" value="2"/>
</dbReference>
<evidence type="ECO:0000256" key="6">
    <source>
        <dbReference type="ARBA" id="ARBA00022968"/>
    </source>
</evidence>
<feature type="non-terminal residue" evidence="11">
    <location>
        <position position="1"/>
    </location>
</feature>
<evidence type="ECO:0000256" key="4">
    <source>
        <dbReference type="ARBA" id="ARBA00022679"/>
    </source>
</evidence>
<evidence type="ECO:0000313" key="12">
    <source>
        <dbReference type="Proteomes" id="UP000030746"/>
    </source>
</evidence>
<dbReference type="GO" id="GO:0012505">
    <property type="term" value="C:endomembrane system"/>
    <property type="evidence" value="ECO:0007669"/>
    <property type="project" value="UniProtKB-SubCell"/>
</dbReference>
<feature type="domain" description="Fringe-like glycosyltransferase" evidence="10">
    <location>
        <begin position="20"/>
        <end position="159"/>
    </location>
</feature>
<name>V4B4X8_LOTGI</name>
<comment type="similarity">
    <text evidence="2">Belongs to the glycosyltransferase 31 family.</text>
</comment>
<keyword evidence="8" id="KW-0472">Membrane</keyword>
<reference evidence="11 12" key="1">
    <citation type="journal article" date="2013" name="Nature">
        <title>Insights into bilaterian evolution from three spiralian genomes.</title>
        <authorList>
            <person name="Simakov O."/>
            <person name="Marletaz F."/>
            <person name="Cho S.J."/>
            <person name="Edsinger-Gonzales E."/>
            <person name="Havlak P."/>
            <person name="Hellsten U."/>
            <person name="Kuo D.H."/>
            <person name="Larsson T."/>
            <person name="Lv J."/>
            <person name="Arendt D."/>
            <person name="Savage R."/>
            <person name="Osoegawa K."/>
            <person name="de Jong P."/>
            <person name="Grimwood J."/>
            <person name="Chapman J.A."/>
            <person name="Shapiro H."/>
            <person name="Aerts A."/>
            <person name="Otillar R.P."/>
            <person name="Terry A.Y."/>
            <person name="Boore J.L."/>
            <person name="Grigoriev I.V."/>
            <person name="Lindberg D.R."/>
            <person name="Seaver E.C."/>
            <person name="Weisblat D.A."/>
            <person name="Putnam N.H."/>
            <person name="Rokhsar D.S."/>
        </authorList>
    </citation>
    <scope>NUCLEOTIDE SEQUENCE [LARGE SCALE GENOMIC DNA]</scope>
</reference>
<dbReference type="KEGG" id="lgi:LOTGIDRAFT_138251"/>
<dbReference type="RefSeq" id="XP_009046762.1">
    <property type="nucleotide sequence ID" value="XM_009048514.1"/>
</dbReference>
<dbReference type="Proteomes" id="UP000030746">
    <property type="component" value="Unassembled WGS sequence"/>
</dbReference>
<dbReference type="GO" id="GO:0016020">
    <property type="term" value="C:membrane"/>
    <property type="evidence" value="ECO:0007669"/>
    <property type="project" value="UniProtKB-SubCell"/>
</dbReference>
<keyword evidence="12" id="KW-1185">Reference proteome</keyword>
<dbReference type="FunFam" id="3.90.550.50:FF:000008">
    <property type="entry name" value="Beta-1,3-glucosyltransferase"/>
    <property type="match status" value="1"/>
</dbReference>
<dbReference type="InterPro" id="IPR003378">
    <property type="entry name" value="Fringe-like_glycosylTrfase"/>
</dbReference>
<feature type="domain" description="Fringe-like glycosyltransferase" evidence="10">
    <location>
        <begin position="215"/>
        <end position="417"/>
    </location>
</feature>
<gene>
    <name evidence="11" type="ORF">LOTGIDRAFT_138251</name>
</gene>
<dbReference type="PANTHER" id="PTHR10811">
    <property type="entry name" value="FRINGE-RELATED"/>
    <property type="match status" value="1"/>
</dbReference>
<evidence type="ECO:0000256" key="1">
    <source>
        <dbReference type="ARBA" id="ARBA00004606"/>
    </source>
</evidence>
<keyword evidence="4" id="KW-0808">Transferase</keyword>
<proteinExistence type="inferred from homology"/>
<evidence type="ECO:0000256" key="9">
    <source>
        <dbReference type="ARBA" id="ARBA00037847"/>
    </source>
</evidence>
<keyword evidence="7" id="KW-1133">Transmembrane helix</keyword>
<organism evidence="11 12">
    <name type="scientific">Lottia gigantea</name>
    <name type="common">Giant owl limpet</name>
    <dbReference type="NCBI Taxonomy" id="225164"/>
    <lineage>
        <taxon>Eukaryota</taxon>
        <taxon>Metazoa</taxon>
        <taxon>Spiralia</taxon>
        <taxon>Lophotrochozoa</taxon>
        <taxon>Mollusca</taxon>
        <taxon>Gastropoda</taxon>
        <taxon>Patellogastropoda</taxon>
        <taxon>Lottioidea</taxon>
        <taxon>Lottiidae</taxon>
        <taxon>Lottia</taxon>
    </lineage>
</organism>
<evidence type="ECO:0000259" key="10">
    <source>
        <dbReference type="Pfam" id="PF02434"/>
    </source>
</evidence>
<evidence type="ECO:0000256" key="8">
    <source>
        <dbReference type="ARBA" id="ARBA00023136"/>
    </source>
</evidence>
<comment type="subcellular location">
    <subcellularLocation>
        <location evidence="9">Endomembrane system</location>
        <topology evidence="9">Single-pass membrane protein</topology>
    </subcellularLocation>
    <subcellularLocation>
        <location evidence="1">Membrane</location>
        <topology evidence="1">Single-pass type II membrane protein</topology>
    </subcellularLocation>
</comment>
<protein>
    <recommendedName>
        <fullName evidence="10">Fringe-like glycosyltransferase domain-containing protein</fullName>
    </recommendedName>
</protein>
<accession>V4B4X8</accession>
<dbReference type="CTD" id="20234025"/>
<evidence type="ECO:0000256" key="3">
    <source>
        <dbReference type="ARBA" id="ARBA00022676"/>
    </source>
</evidence>
<keyword evidence="3" id="KW-0328">Glycosyltransferase</keyword>
<evidence type="ECO:0000256" key="2">
    <source>
        <dbReference type="ARBA" id="ARBA00008661"/>
    </source>
</evidence>
<keyword evidence="6" id="KW-0735">Signal-anchor</keyword>
<dbReference type="Pfam" id="PF02434">
    <property type="entry name" value="Fringe"/>
    <property type="match status" value="2"/>
</dbReference>
<dbReference type="GeneID" id="20234025"/>
<keyword evidence="5" id="KW-0812">Transmembrane</keyword>
<evidence type="ECO:0000313" key="11">
    <source>
        <dbReference type="EMBL" id="ESP02546.1"/>
    </source>
</evidence>
<evidence type="ECO:0000256" key="5">
    <source>
        <dbReference type="ARBA" id="ARBA00022692"/>
    </source>
</evidence>
<dbReference type="STRING" id="225164.V4B4X8"/>
<sequence length="438" mass="50767">DIELKDLVFIVLSQPNTYHKQRAKLFTDHFQNQLTELSQENKPEVYLLHKKWPSTGSWTILSIIQSLNELFKDKAWIIFVEEETRIDLKRILQVLEKYSHKQKYFLGKALYDKSATIIHHFAFFEDPTVFKYPDPAAGMFFSQGLLQSLSKRLSKDEIKTGFTIDFKHELAMFINNENKGVNLTDVKEFCTISDDKDCVTTSPFIFPKCGPAIPEEDLYIGVKTCEKFHKDRIPVVKGTWGKENIDTEYFSETEDSSIPTINLGVANTERGHCEKTISIIRRFINEDKYKNKKWLLIADDDTVINLKRLRRLLSCYNSEDKIALGERYGYGVSKGFGYDYITGGGGMIFSRPVANFISEKCSCPSIDSPDDMIIGMCLNRYHIPITHSRYIHQARPEDYSEEFLSNQLPVSFHKHWNVDPYKVYQLLMEGDLPEHDEL</sequence>
<dbReference type="HOGENOM" id="CLU_030081_1_1_1"/>
<dbReference type="OMA" id="CATYPRF"/>
<evidence type="ECO:0000256" key="7">
    <source>
        <dbReference type="ARBA" id="ARBA00022989"/>
    </source>
</evidence>
<dbReference type="AlphaFoldDB" id="V4B4X8"/>
<dbReference type="OrthoDB" id="421979at2759"/>
<dbReference type="GO" id="GO:0016757">
    <property type="term" value="F:glycosyltransferase activity"/>
    <property type="evidence" value="ECO:0007669"/>
    <property type="project" value="UniProtKB-KW"/>
</dbReference>
<dbReference type="EMBL" id="KB200183">
    <property type="protein sequence ID" value="ESP02546.1"/>
    <property type="molecule type" value="Genomic_DNA"/>
</dbReference>